<dbReference type="OrthoDB" id="9898564at2759"/>
<keyword evidence="4" id="KW-0879">Wnt signaling pathway</keyword>
<keyword evidence="5" id="KW-0446">Lipid-binding</keyword>
<feature type="compositionally biased region" description="Basic and acidic residues" evidence="7">
    <location>
        <begin position="425"/>
        <end position="438"/>
    </location>
</feature>
<gene>
    <name evidence="8" type="ORF">DNTS_010187</name>
</gene>
<keyword evidence="3" id="KW-1003">Cell membrane</keyword>
<dbReference type="GO" id="GO:0005546">
    <property type="term" value="F:phosphatidylinositol-4,5-bisphosphate binding"/>
    <property type="evidence" value="ECO:0007669"/>
    <property type="project" value="TreeGrafter"/>
</dbReference>
<feature type="region of interest" description="Disordered" evidence="7">
    <location>
        <begin position="1"/>
        <end position="30"/>
    </location>
</feature>
<comment type="subcellular location">
    <subcellularLocation>
        <location evidence="1">Cell membrane</location>
        <topology evidence="1">Peripheral membrane protein</topology>
    </subcellularLocation>
</comment>
<evidence type="ECO:0000256" key="7">
    <source>
        <dbReference type="SAM" id="MobiDB-lite"/>
    </source>
</evidence>
<dbReference type="EMBL" id="SRMA01026083">
    <property type="protein sequence ID" value="TRY87886.1"/>
    <property type="molecule type" value="Genomic_DNA"/>
</dbReference>
<feature type="compositionally biased region" description="Polar residues" evidence="7">
    <location>
        <begin position="361"/>
        <end position="373"/>
    </location>
</feature>
<keyword evidence="6" id="KW-0472">Membrane</keyword>
<comment type="caution">
    <text evidence="8">The sequence shown here is derived from an EMBL/GenBank/DDBJ whole genome shotgun (WGS) entry which is preliminary data.</text>
</comment>
<dbReference type="GO" id="GO:0016055">
    <property type="term" value="P:Wnt signaling pathway"/>
    <property type="evidence" value="ECO:0007669"/>
    <property type="project" value="UniProtKB-KW"/>
</dbReference>
<comment type="similarity">
    <text evidence="2">Belongs to the Amer family.</text>
</comment>
<organism evidence="8 9">
    <name type="scientific">Danionella cerebrum</name>
    <dbReference type="NCBI Taxonomy" id="2873325"/>
    <lineage>
        <taxon>Eukaryota</taxon>
        <taxon>Metazoa</taxon>
        <taxon>Chordata</taxon>
        <taxon>Craniata</taxon>
        <taxon>Vertebrata</taxon>
        <taxon>Euteleostomi</taxon>
        <taxon>Actinopterygii</taxon>
        <taxon>Neopterygii</taxon>
        <taxon>Teleostei</taxon>
        <taxon>Ostariophysi</taxon>
        <taxon>Cypriniformes</taxon>
        <taxon>Danionidae</taxon>
        <taxon>Danioninae</taxon>
        <taxon>Danionella</taxon>
    </lineage>
</organism>
<dbReference type="GO" id="GO:0008013">
    <property type="term" value="F:beta-catenin binding"/>
    <property type="evidence" value="ECO:0007669"/>
    <property type="project" value="TreeGrafter"/>
</dbReference>
<feature type="region of interest" description="Disordered" evidence="7">
    <location>
        <begin position="355"/>
        <end position="440"/>
    </location>
</feature>
<evidence type="ECO:0000256" key="1">
    <source>
        <dbReference type="ARBA" id="ARBA00004202"/>
    </source>
</evidence>
<evidence type="ECO:0000256" key="2">
    <source>
        <dbReference type="ARBA" id="ARBA00007750"/>
    </source>
</evidence>
<accession>A0A553QD95</accession>
<evidence type="ECO:0008006" key="10">
    <source>
        <dbReference type="Google" id="ProtNLM"/>
    </source>
</evidence>
<evidence type="ECO:0000256" key="5">
    <source>
        <dbReference type="ARBA" id="ARBA00023121"/>
    </source>
</evidence>
<dbReference type="Proteomes" id="UP000316079">
    <property type="component" value="Unassembled WGS sequence"/>
</dbReference>
<dbReference type="STRING" id="623744.A0A553QD95"/>
<dbReference type="Pfam" id="PF09422">
    <property type="entry name" value="AMER"/>
    <property type="match status" value="1"/>
</dbReference>
<dbReference type="PANTHER" id="PTHR22237">
    <property type="entry name" value="APC MEMBRANE RECRUITMENT PROTEIN 2-RELATED"/>
    <property type="match status" value="1"/>
</dbReference>
<dbReference type="GO" id="GO:0060828">
    <property type="term" value="P:regulation of canonical Wnt signaling pathway"/>
    <property type="evidence" value="ECO:0007669"/>
    <property type="project" value="TreeGrafter"/>
</dbReference>
<evidence type="ECO:0000256" key="6">
    <source>
        <dbReference type="ARBA" id="ARBA00023136"/>
    </source>
</evidence>
<evidence type="ECO:0000313" key="9">
    <source>
        <dbReference type="Proteomes" id="UP000316079"/>
    </source>
</evidence>
<dbReference type="PANTHER" id="PTHR22237:SF0">
    <property type="entry name" value="APC MEMBRANE RECRUITMENT PROTEIN 1"/>
    <property type="match status" value="1"/>
</dbReference>
<dbReference type="InterPro" id="IPR019003">
    <property type="entry name" value="AMER"/>
</dbReference>
<evidence type="ECO:0000256" key="3">
    <source>
        <dbReference type="ARBA" id="ARBA00022475"/>
    </source>
</evidence>
<feature type="compositionally biased region" description="Basic and acidic residues" evidence="7">
    <location>
        <begin position="224"/>
        <end position="234"/>
    </location>
</feature>
<feature type="compositionally biased region" description="Low complexity" evidence="7">
    <location>
        <begin position="374"/>
        <end position="383"/>
    </location>
</feature>
<evidence type="ECO:0000256" key="4">
    <source>
        <dbReference type="ARBA" id="ARBA00022687"/>
    </source>
</evidence>
<dbReference type="GO" id="GO:0005886">
    <property type="term" value="C:plasma membrane"/>
    <property type="evidence" value="ECO:0007669"/>
    <property type="project" value="UniProtKB-SubCell"/>
</dbReference>
<sequence>MEVSTRSEVDAMGCPESDVTQDCIQPQSPPSVKIRKSAFKFFGGRKSICVLPSFFGGRGRSQRKSSSKTGVTKSQTYDGVSRACWEDLGRGSSEVASGDFDFSSESRKLQGEHGKSQSLPRQRRGLRGLFSSFRRYKKNKNVEAEKSEAHEMTSSFRAEAGLSVSNHCNNCDEGQSKKLVSNVPNQSTFNSECNRHFASTEFMLDVSPVPASMEIQDISEEEEQQKLRRKDPMSDHQPLSTESTMGCLADHNGDIPDCLPPVETCSSENLVFGDVSSLKSFDSLTGCGDIIADQDDVSVVESTISTERGKRNAGKRSSCFVTYQGGGEEMATPDEMDADYLQSLWESETSNEVCYIPSDRGSGSLSLTPDQQISSIHGTSSSSPVGITEPPLTPEDLLSPQSDRQESVPNSDEGYYDSTTPGMEDESRERPHQERLPRDSYSGDALYELFEPDDYLLSPTLPPTDTHSFNGKVLEPDKTGQTNLYAQASSALELGIMETEEERLSKIQHALLCCEFQNFRSPSKEQHLFHSDCFYDCSSLSVSDENKALKELINQRYVQPPPPRSQGVKEQITLKMGQKPPTDSAFSPEIIETTTPQPQPDHSSLLPTNSCSQPQDDLMVCYSQALVDFTKTTRHYRNSTESLDDSESSSPFGPNLSALPAIVTFDVVDMENEGECEHQTELVEEEEGLASPYEHFEDDGCYLQQDAFAECDQRTFDAYEQSLLLSNAWGIASLPRHLSMGRPCPPFPAPLAQNRRSRSLDTDSLDFQTCELYTNVTKYDSKHPAFSHCRTVDCTNLNLPRQSSRAAVDGWRRNFEQGFDSSNSSQVERKLPHLPRPSHLPLINCRNQVTREDGEGEILFGGGDALYPCSYPPSGMQWKNRPVGVTQGVPHRHSEQSVELRDISLKNRRGKLESNLAPAPHKL</sequence>
<reference evidence="8 9" key="1">
    <citation type="journal article" date="2019" name="Sci. Data">
        <title>Hybrid genome assembly and annotation of Danionella translucida.</title>
        <authorList>
            <person name="Kadobianskyi M."/>
            <person name="Schulze L."/>
            <person name="Schuelke M."/>
            <person name="Judkewitz B."/>
        </authorList>
    </citation>
    <scope>NUCLEOTIDE SEQUENCE [LARGE SCALE GENOMIC DNA]</scope>
    <source>
        <strain evidence="8 9">Bolton</strain>
    </source>
</reference>
<feature type="region of interest" description="Disordered" evidence="7">
    <location>
        <begin position="91"/>
        <end position="123"/>
    </location>
</feature>
<feature type="compositionally biased region" description="Polar residues" evidence="7">
    <location>
        <begin position="399"/>
        <end position="410"/>
    </location>
</feature>
<feature type="compositionally biased region" description="Basic and acidic residues" evidence="7">
    <location>
        <begin position="104"/>
        <end position="115"/>
    </location>
</feature>
<dbReference type="AlphaFoldDB" id="A0A553QD95"/>
<feature type="region of interest" description="Disordered" evidence="7">
    <location>
        <begin position="219"/>
        <end position="241"/>
    </location>
</feature>
<proteinExistence type="inferred from homology"/>
<keyword evidence="9" id="KW-1185">Reference proteome</keyword>
<protein>
    <recommendedName>
        <fullName evidence="10">APC membrane recruitment protein 1</fullName>
    </recommendedName>
</protein>
<evidence type="ECO:0000313" key="8">
    <source>
        <dbReference type="EMBL" id="TRY87886.1"/>
    </source>
</evidence>
<name>A0A553QD95_9TELE</name>